<evidence type="ECO:0000313" key="2">
    <source>
        <dbReference type="EMBL" id="KAF2142928.1"/>
    </source>
</evidence>
<evidence type="ECO:0000256" key="1">
    <source>
        <dbReference type="SAM" id="MobiDB-lite"/>
    </source>
</evidence>
<evidence type="ECO:0000313" key="3">
    <source>
        <dbReference type="Proteomes" id="UP000799438"/>
    </source>
</evidence>
<organism evidence="2 3">
    <name type="scientific">Aplosporella prunicola CBS 121167</name>
    <dbReference type="NCBI Taxonomy" id="1176127"/>
    <lineage>
        <taxon>Eukaryota</taxon>
        <taxon>Fungi</taxon>
        <taxon>Dikarya</taxon>
        <taxon>Ascomycota</taxon>
        <taxon>Pezizomycotina</taxon>
        <taxon>Dothideomycetes</taxon>
        <taxon>Dothideomycetes incertae sedis</taxon>
        <taxon>Botryosphaeriales</taxon>
        <taxon>Aplosporellaceae</taxon>
        <taxon>Aplosporella</taxon>
    </lineage>
</organism>
<gene>
    <name evidence="2" type="ORF">K452DRAFT_286560</name>
</gene>
<protein>
    <submittedName>
        <fullName evidence="2">Uncharacterized protein</fullName>
    </submittedName>
</protein>
<feature type="region of interest" description="Disordered" evidence="1">
    <location>
        <begin position="17"/>
        <end position="46"/>
    </location>
</feature>
<dbReference type="GeneID" id="54297817"/>
<proteinExistence type="predicted"/>
<dbReference type="Proteomes" id="UP000799438">
    <property type="component" value="Unassembled WGS sequence"/>
</dbReference>
<sequence length="179" mass="20383">MPLIKRIKLDQNIRAMASGPKNTQGKRLRCEKPSSAGDSVDDMPPAKRLRSWKYPVLKPEGSVEDIGSFDKTSACGSLSSPSSMHTGELYGPLTDDDARKYFDEARDMITAFIDESRHLRGLHQRYVTQMTDMMNRVRVLEAENATMKIKVNDLEYFQNEEYYLSEDNDEDGDYQEGDA</sequence>
<dbReference type="AlphaFoldDB" id="A0A6A6BH57"/>
<reference evidence="2" key="1">
    <citation type="journal article" date="2020" name="Stud. Mycol.">
        <title>101 Dothideomycetes genomes: a test case for predicting lifestyles and emergence of pathogens.</title>
        <authorList>
            <person name="Haridas S."/>
            <person name="Albert R."/>
            <person name="Binder M."/>
            <person name="Bloem J."/>
            <person name="Labutti K."/>
            <person name="Salamov A."/>
            <person name="Andreopoulos B."/>
            <person name="Baker S."/>
            <person name="Barry K."/>
            <person name="Bills G."/>
            <person name="Bluhm B."/>
            <person name="Cannon C."/>
            <person name="Castanera R."/>
            <person name="Culley D."/>
            <person name="Daum C."/>
            <person name="Ezra D."/>
            <person name="Gonzalez J."/>
            <person name="Henrissat B."/>
            <person name="Kuo A."/>
            <person name="Liang C."/>
            <person name="Lipzen A."/>
            <person name="Lutzoni F."/>
            <person name="Magnuson J."/>
            <person name="Mondo S."/>
            <person name="Nolan M."/>
            <person name="Ohm R."/>
            <person name="Pangilinan J."/>
            <person name="Park H.-J."/>
            <person name="Ramirez L."/>
            <person name="Alfaro M."/>
            <person name="Sun H."/>
            <person name="Tritt A."/>
            <person name="Yoshinaga Y."/>
            <person name="Zwiers L.-H."/>
            <person name="Turgeon B."/>
            <person name="Goodwin S."/>
            <person name="Spatafora J."/>
            <person name="Crous P."/>
            <person name="Grigoriev I."/>
        </authorList>
    </citation>
    <scope>NUCLEOTIDE SEQUENCE</scope>
    <source>
        <strain evidence="2">CBS 121167</strain>
    </source>
</reference>
<dbReference type="RefSeq" id="XP_033398640.1">
    <property type="nucleotide sequence ID" value="XM_033540321.1"/>
</dbReference>
<dbReference type="EMBL" id="ML995483">
    <property type="protein sequence ID" value="KAF2142928.1"/>
    <property type="molecule type" value="Genomic_DNA"/>
</dbReference>
<accession>A0A6A6BH57</accession>
<name>A0A6A6BH57_9PEZI</name>
<keyword evidence="3" id="KW-1185">Reference proteome</keyword>